<gene>
    <name evidence="7" type="ORF">BKA67DRAFT_146255</name>
</gene>
<keyword evidence="4" id="KW-0804">Transcription</keyword>
<proteinExistence type="predicted"/>
<feature type="domain" description="Zn(2)-C6 fungal-type" evidence="6">
    <location>
        <begin position="58"/>
        <end position="87"/>
    </location>
</feature>
<dbReference type="Gene3D" id="4.10.240.10">
    <property type="entry name" value="Zn(2)-C6 fungal-type DNA-binding domain"/>
    <property type="match status" value="1"/>
</dbReference>
<dbReference type="InterPro" id="IPR001138">
    <property type="entry name" value="Zn2Cys6_DnaBD"/>
</dbReference>
<evidence type="ECO:0000256" key="2">
    <source>
        <dbReference type="ARBA" id="ARBA00022833"/>
    </source>
</evidence>
<evidence type="ECO:0000256" key="5">
    <source>
        <dbReference type="ARBA" id="ARBA00023242"/>
    </source>
</evidence>
<dbReference type="CDD" id="cd00067">
    <property type="entry name" value="GAL4"/>
    <property type="match status" value="1"/>
</dbReference>
<reference evidence="7" key="1">
    <citation type="journal article" date="2021" name="Nat. Commun.">
        <title>Genetic determinants of endophytism in the Arabidopsis root mycobiome.</title>
        <authorList>
            <person name="Mesny F."/>
            <person name="Miyauchi S."/>
            <person name="Thiergart T."/>
            <person name="Pickel B."/>
            <person name="Atanasova L."/>
            <person name="Karlsson M."/>
            <person name="Huettel B."/>
            <person name="Barry K.W."/>
            <person name="Haridas S."/>
            <person name="Chen C."/>
            <person name="Bauer D."/>
            <person name="Andreopoulos W."/>
            <person name="Pangilinan J."/>
            <person name="LaButti K."/>
            <person name="Riley R."/>
            <person name="Lipzen A."/>
            <person name="Clum A."/>
            <person name="Drula E."/>
            <person name="Henrissat B."/>
            <person name="Kohler A."/>
            <person name="Grigoriev I.V."/>
            <person name="Martin F.M."/>
            <person name="Hacquard S."/>
        </authorList>
    </citation>
    <scope>NUCLEOTIDE SEQUENCE</scope>
    <source>
        <strain evidence="7">MPI-SDFR-AT-0073</strain>
    </source>
</reference>
<dbReference type="AlphaFoldDB" id="A0A9P8UBE7"/>
<evidence type="ECO:0000313" key="8">
    <source>
        <dbReference type="Proteomes" id="UP000758603"/>
    </source>
</evidence>
<dbReference type="SUPFAM" id="SSF57701">
    <property type="entry name" value="Zn2/Cys6 DNA-binding domain"/>
    <property type="match status" value="1"/>
</dbReference>
<dbReference type="PANTHER" id="PTHR47660">
    <property type="entry name" value="TRANSCRIPTION FACTOR WITH C2H2 AND ZN(2)-CYS(6) DNA BINDING DOMAIN (EUROFUNG)-RELATED-RELATED"/>
    <property type="match status" value="1"/>
</dbReference>
<dbReference type="GeneID" id="70123984"/>
<keyword evidence="1" id="KW-0479">Metal-binding</keyword>
<evidence type="ECO:0000256" key="1">
    <source>
        <dbReference type="ARBA" id="ARBA00022723"/>
    </source>
</evidence>
<dbReference type="GO" id="GO:0008270">
    <property type="term" value="F:zinc ion binding"/>
    <property type="evidence" value="ECO:0007669"/>
    <property type="project" value="InterPro"/>
</dbReference>
<dbReference type="EMBL" id="JAGPXC010000015">
    <property type="protein sequence ID" value="KAH6638664.1"/>
    <property type="molecule type" value="Genomic_DNA"/>
</dbReference>
<accession>A0A9P8UBE7</accession>
<dbReference type="PROSITE" id="PS50048">
    <property type="entry name" value="ZN2_CY6_FUNGAL_2"/>
    <property type="match status" value="1"/>
</dbReference>
<evidence type="ECO:0000259" key="6">
    <source>
        <dbReference type="PROSITE" id="PS50048"/>
    </source>
</evidence>
<dbReference type="PROSITE" id="PS00463">
    <property type="entry name" value="ZN2_CY6_FUNGAL_1"/>
    <property type="match status" value="1"/>
</dbReference>
<dbReference type="InterPro" id="IPR036864">
    <property type="entry name" value="Zn2-C6_fun-type_DNA-bd_sf"/>
</dbReference>
<dbReference type="SMART" id="SM00066">
    <property type="entry name" value="GAL4"/>
    <property type="match status" value="1"/>
</dbReference>
<name>A0A9P8UBE7_9PEZI</name>
<keyword evidence="3" id="KW-0805">Transcription regulation</keyword>
<dbReference type="RefSeq" id="XP_045950936.1">
    <property type="nucleotide sequence ID" value="XM_046095091.1"/>
</dbReference>
<sequence>MSDHFMDPESELSPTISSPRPMRLCGFCHKPFLKETPYNRHVSYCRRAQHRPRTRVVSCRACRMAKVKCNSQPQCLRCTNKGLECVYDSSIATAPAASKSQAAIQQPAEHAAPVFSPTPLTDGGINGMFNGLCAPGEPTNNNDAQVDMDWDALDLIAPGILPPSPKSKLSWTAWAPRDDYVSAFSAPAHLFERSYSDFLAPLVMPDLISSFTSNIVMQMLRAFPQMMLRRETLPSFIHGHWFRLQSDTEPALPKPLVNCMGIAQMFASHNPDTRPFLWRTILLEQRSSAEKTNQRQFSKEDLLAAIQAQVIYIIMRIIDNSKIEPDMNLELLVTYSDLCDKFKILCNEPFYQGERLYPCFSWEDWVFAESRRRTVIVWLLITQMVQIKIGVPCDNWDNFREIPLPSPKALWEASTRSEWQLEYDVYKSMPRMGLDLFGDLIDASKQSQVSSNKLKLDAWNATIDQLGVLLNLGAALVSG</sequence>
<evidence type="ECO:0000313" key="7">
    <source>
        <dbReference type="EMBL" id="KAH6638664.1"/>
    </source>
</evidence>
<keyword evidence="5" id="KW-0539">Nucleus</keyword>
<evidence type="ECO:0000256" key="4">
    <source>
        <dbReference type="ARBA" id="ARBA00023163"/>
    </source>
</evidence>
<dbReference type="Pfam" id="PF00172">
    <property type="entry name" value="Zn_clus"/>
    <property type="match status" value="1"/>
</dbReference>
<keyword evidence="8" id="KW-1185">Reference proteome</keyword>
<dbReference type="GO" id="GO:0000981">
    <property type="term" value="F:DNA-binding transcription factor activity, RNA polymerase II-specific"/>
    <property type="evidence" value="ECO:0007669"/>
    <property type="project" value="InterPro"/>
</dbReference>
<dbReference type="Proteomes" id="UP000758603">
    <property type="component" value="Unassembled WGS sequence"/>
</dbReference>
<dbReference type="PANTHER" id="PTHR47660:SF3">
    <property type="entry name" value="FINGER DOMAIN PROTEIN, PUTATIVE (AFU_ORTHOLOGUE AFUA_4G03310)-RELATED"/>
    <property type="match status" value="1"/>
</dbReference>
<protein>
    <recommendedName>
        <fullName evidence="6">Zn(2)-C6 fungal-type domain-containing protein</fullName>
    </recommendedName>
</protein>
<organism evidence="7 8">
    <name type="scientific">Truncatella angustata</name>
    <dbReference type="NCBI Taxonomy" id="152316"/>
    <lineage>
        <taxon>Eukaryota</taxon>
        <taxon>Fungi</taxon>
        <taxon>Dikarya</taxon>
        <taxon>Ascomycota</taxon>
        <taxon>Pezizomycotina</taxon>
        <taxon>Sordariomycetes</taxon>
        <taxon>Xylariomycetidae</taxon>
        <taxon>Amphisphaeriales</taxon>
        <taxon>Sporocadaceae</taxon>
        <taxon>Truncatella</taxon>
    </lineage>
</organism>
<comment type="caution">
    <text evidence="7">The sequence shown here is derived from an EMBL/GenBank/DDBJ whole genome shotgun (WGS) entry which is preliminary data.</text>
</comment>
<keyword evidence="2" id="KW-0862">Zinc</keyword>
<evidence type="ECO:0000256" key="3">
    <source>
        <dbReference type="ARBA" id="ARBA00023015"/>
    </source>
</evidence>
<dbReference type="OrthoDB" id="5423818at2759"/>